<dbReference type="HOGENOM" id="CLU_009437_2_0_1"/>
<dbReference type="GO" id="GO:0006893">
    <property type="term" value="P:Golgi to plasma membrane transport"/>
    <property type="evidence" value="ECO:0007669"/>
    <property type="project" value="TreeGrafter"/>
</dbReference>
<dbReference type="Gene3D" id="1.10.357.30">
    <property type="entry name" value="Exocyst complex subunit Sec15 C-terminal domain, N-terminal subdomain"/>
    <property type="match status" value="1"/>
</dbReference>
<dbReference type="GO" id="GO:0090522">
    <property type="term" value="P:vesicle tethering involved in exocytosis"/>
    <property type="evidence" value="ECO:0007669"/>
    <property type="project" value="UniProtKB-UniRule"/>
</dbReference>
<comment type="function">
    <text evidence="5">Component of the exocyst complex involved in the docking of exocytic vesicles with fusion sites on the plasma membrane.</text>
</comment>
<dbReference type="PIRSF" id="PIRSF025007">
    <property type="entry name" value="Sec15"/>
    <property type="match status" value="1"/>
</dbReference>
<dbReference type="InParanoid" id="A0A0C2XKZ6"/>
<dbReference type="GO" id="GO:0000145">
    <property type="term" value="C:exocyst"/>
    <property type="evidence" value="ECO:0007669"/>
    <property type="project" value="UniProtKB-UniRule"/>
</dbReference>
<dbReference type="InterPro" id="IPR048359">
    <property type="entry name" value="EXOC6_Sec15_N"/>
</dbReference>
<dbReference type="InterPro" id="IPR042045">
    <property type="entry name" value="EXOC6/Sec15_C_dom1"/>
</dbReference>
<feature type="domain" description="Exocyst complex component EXOC6/Sec15 N-terminal" evidence="7">
    <location>
        <begin position="58"/>
        <end position="224"/>
    </location>
</feature>
<feature type="domain" description="Exocyst complex subunit EXOC6/Sec15 C-terminal" evidence="6">
    <location>
        <begin position="400"/>
        <end position="742"/>
    </location>
</feature>
<evidence type="ECO:0000313" key="9">
    <source>
        <dbReference type="Proteomes" id="UP000054549"/>
    </source>
</evidence>
<keyword evidence="9" id="KW-1185">Reference proteome</keyword>
<dbReference type="EMBL" id="KN818224">
    <property type="protein sequence ID" value="KIL70196.1"/>
    <property type="molecule type" value="Genomic_DNA"/>
</dbReference>
<dbReference type="STRING" id="946122.A0A0C2XKZ6"/>
<organism evidence="8 9">
    <name type="scientific">Amanita muscaria (strain Koide BX008)</name>
    <dbReference type="NCBI Taxonomy" id="946122"/>
    <lineage>
        <taxon>Eukaryota</taxon>
        <taxon>Fungi</taxon>
        <taxon>Dikarya</taxon>
        <taxon>Basidiomycota</taxon>
        <taxon>Agaricomycotina</taxon>
        <taxon>Agaricomycetes</taxon>
        <taxon>Agaricomycetidae</taxon>
        <taxon>Agaricales</taxon>
        <taxon>Pluteineae</taxon>
        <taxon>Amanitaceae</taxon>
        <taxon>Amanita</taxon>
    </lineage>
</organism>
<protein>
    <recommendedName>
        <fullName evidence="5">Exocyst complex component SEC15</fullName>
    </recommendedName>
</protein>
<comment type="similarity">
    <text evidence="1 5">Belongs to the SEC15 family.</text>
</comment>
<reference evidence="8 9" key="1">
    <citation type="submission" date="2014-04" db="EMBL/GenBank/DDBJ databases">
        <title>Evolutionary Origins and Diversification of the Mycorrhizal Mutualists.</title>
        <authorList>
            <consortium name="DOE Joint Genome Institute"/>
            <consortium name="Mycorrhizal Genomics Consortium"/>
            <person name="Kohler A."/>
            <person name="Kuo A."/>
            <person name="Nagy L.G."/>
            <person name="Floudas D."/>
            <person name="Copeland A."/>
            <person name="Barry K.W."/>
            <person name="Cichocki N."/>
            <person name="Veneault-Fourrey C."/>
            <person name="LaButti K."/>
            <person name="Lindquist E.A."/>
            <person name="Lipzen A."/>
            <person name="Lundell T."/>
            <person name="Morin E."/>
            <person name="Murat C."/>
            <person name="Riley R."/>
            <person name="Ohm R."/>
            <person name="Sun H."/>
            <person name="Tunlid A."/>
            <person name="Henrissat B."/>
            <person name="Grigoriev I.V."/>
            <person name="Hibbett D.S."/>
            <person name="Martin F."/>
        </authorList>
    </citation>
    <scope>NUCLEOTIDE SEQUENCE [LARGE SCALE GENOMIC DNA]</scope>
    <source>
        <strain evidence="8 9">Koide BX008</strain>
    </source>
</reference>
<evidence type="ECO:0000256" key="4">
    <source>
        <dbReference type="ARBA" id="ARBA00023054"/>
    </source>
</evidence>
<evidence type="ECO:0000256" key="5">
    <source>
        <dbReference type="PIRNR" id="PIRNR025007"/>
    </source>
</evidence>
<name>A0A0C2XKZ6_AMAMK</name>
<dbReference type="GO" id="GO:0016020">
    <property type="term" value="C:membrane"/>
    <property type="evidence" value="ECO:0007669"/>
    <property type="project" value="TreeGrafter"/>
</dbReference>
<proteinExistence type="inferred from homology"/>
<dbReference type="InterPro" id="IPR046361">
    <property type="entry name" value="EXOC6/Sec15_C"/>
</dbReference>
<accession>A0A0C2XKZ6</accession>
<keyword evidence="2 5" id="KW-0813">Transport</keyword>
<evidence type="ECO:0000256" key="3">
    <source>
        <dbReference type="ARBA" id="ARBA00022483"/>
    </source>
</evidence>
<keyword evidence="3 5" id="KW-0268">Exocytosis</keyword>
<dbReference type="OrthoDB" id="10267033at2759"/>
<keyword evidence="4" id="KW-0175">Coiled coil</keyword>
<dbReference type="PANTHER" id="PTHR12702:SF0">
    <property type="entry name" value="EXOCYST COMPLEX COMPONENT 6"/>
    <property type="match status" value="1"/>
</dbReference>
<sequence length="778" mass="88950">MPPRRRAHYTQEQIDQQLQQIHLLDPSSSSENLEQLGPIIKLIHSNRHQDSYLRTVHGLIESKDAEIERICKDNYQDFITSVSTLFTVKAYTDKMKENITALDASVSQLGKGLIEKKKNLLQNKKLANNLDEAIDTLQACLRILDVVDRVGRMIHEGNYWSALRSLEDIQSLPATSLSQTPFYQHILSSLPSFRSQIKDAVTASMKQWLLEIRNISAEVGRLAMDAMDARVRRWRARREKDPLLRASRVGSAVEMITYEKTDFNVLDNDKLHVDFKPLFECIHIYTALNSLDELKRSYQGDRKAQSDLIIPNPITLVNLPTLIQEVSGFFIVENHVLETTDTFRSARDVEELWNTLVKGLTTGIEKALSSETDPDVFLKTKECLISFMMTLEASSYPTQSLHSFLLLLFEKYAQLLEAKFSHKFESIIQQDDHLPMYVETAGELDTVLSTVWIGDSEKQELKPTTLPHTLPWSQTFYLCCRDIRGFIQQFYAFVEGVSQHHRNVDGLLSKSLDNFLANHVSRTVDQRLSGTSTLSQIAQIVTNLEHFQAACPELEHTLNNLRFVQLGSVIRLNAASSFEVTLAHALARITNLITSKLEQFFELSEYEWKPQTRESAPSMYLYELVNWLTTVVDSLYIKEIYKDEAYKGALDYIAGCLINFLTGRDVAMMNENAISNILIDVDFLEDELKRIGRTHLASVFVELRMTANIPLSDTVQEYLNPTLRHTTYATVKHKRLQALLEKLAKYGASQRDHIAREIAERRRKEADAVGRLYPGEGR</sequence>
<evidence type="ECO:0000256" key="2">
    <source>
        <dbReference type="ARBA" id="ARBA00022448"/>
    </source>
</evidence>
<evidence type="ECO:0000256" key="1">
    <source>
        <dbReference type="ARBA" id="ARBA00007944"/>
    </source>
</evidence>
<dbReference type="GO" id="GO:0006886">
    <property type="term" value="P:intracellular protein transport"/>
    <property type="evidence" value="ECO:0007669"/>
    <property type="project" value="InterPro"/>
</dbReference>
<dbReference type="FunCoup" id="A0A0C2XKZ6">
    <property type="interactions" value="344"/>
</dbReference>
<evidence type="ECO:0000313" key="8">
    <source>
        <dbReference type="EMBL" id="KIL70196.1"/>
    </source>
</evidence>
<dbReference type="InterPro" id="IPR042044">
    <property type="entry name" value="EXOC6PINT-1/Sec15/Tip20_C_dom2"/>
</dbReference>
<gene>
    <name evidence="8" type="ORF">M378DRAFT_189771</name>
</gene>
<dbReference type="AlphaFoldDB" id="A0A0C2XKZ6"/>
<dbReference type="Pfam" id="PF20651">
    <property type="entry name" value="EXOC6_Sec15_N"/>
    <property type="match status" value="1"/>
</dbReference>
<evidence type="ECO:0000259" key="7">
    <source>
        <dbReference type="Pfam" id="PF20651"/>
    </source>
</evidence>
<dbReference type="Gene3D" id="1.20.58.670">
    <property type="entry name" value="Dsl1p vesicle tethering complex, Tip20p subunit, domain D"/>
    <property type="match status" value="1"/>
</dbReference>
<dbReference type="PANTHER" id="PTHR12702">
    <property type="entry name" value="SEC15"/>
    <property type="match status" value="1"/>
</dbReference>
<dbReference type="Proteomes" id="UP000054549">
    <property type="component" value="Unassembled WGS sequence"/>
</dbReference>
<evidence type="ECO:0000259" key="6">
    <source>
        <dbReference type="Pfam" id="PF04091"/>
    </source>
</evidence>
<dbReference type="InterPro" id="IPR007225">
    <property type="entry name" value="EXOC6/Sec15"/>
</dbReference>
<dbReference type="Pfam" id="PF04091">
    <property type="entry name" value="Sec15_C"/>
    <property type="match status" value="1"/>
</dbReference>